<keyword evidence="2" id="KW-1185">Reference proteome</keyword>
<sequence length="189" mass="21701">MWLRELGEILYLEKLRFKNAGRGRVFDKAWAPVMRHLRGLVTQDDLGQFVLDSTNSPCGDDHFQEHFENLQRTSGLMKPLTWESCVRKFAYELAKNYECNFPQTWAEKEMAGADWHPTLSIRRPQATSLSRATSFNRTNVNKFFDNLSAVLTKHGFVTQDIWNIDETGVTTFQNPGKIVARKGTKQVGS</sequence>
<organism evidence="1 2">
    <name type="scientific">Pogonophryne albipinna</name>
    <dbReference type="NCBI Taxonomy" id="1090488"/>
    <lineage>
        <taxon>Eukaryota</taxon>
        <taxon>Metazoa</taxon>
        <taxon>Chordata</taxon>
        <taxon>Craniata</taxon>
        <taxon>Vertebrata</taxon>
        <taxon>Euteleostomi</taxon>
        <taxon>Actinopterygii</taxon>
        <taxon>Neopterygii</taxon>
        <taxon>Teleostei</taxon>
        <taxon>Neoteleostei</taxon>
        <taxon>Acanthomorphata</taxon>
        <taxon>Eupercaria</taxon>
        <taxon>Perciformes</taxon>
        <taxon>Notothenioidei</taxon>
        <taxon>Pogonophryne</taxon>
    </lineage>
</organism>
<comment type="caution">
    <text evidence="1">The sequence shown here is derived from an EMBL/GenBank/DDBJ whole genome shotgun (WGS) entry which is preliminary data.</text>
</comment>
<dbReference type="Proteomes" id="UP001219934">
    <property type="component" value="Unassembled WGS sequence"/>
</dbReference>
<dbReference type="AlphaFoldDB" id="A0AAD6FRG3"/>
<feature type="non-terminal residue" evidence="1">
    <location>
        <position position="189"/>
    </location>
</feature>
<dbReference type="EMBL" id="JAPTMU010000004">
    <property type="protein sequence ID" value="KAJ4944258.1"/>
    <property type="molecule type" value="Genomic_DNA"/>
</dbReference>
<protein>
    <submittedName>
        <fullName evidence="1">Uncharacterized protein</fullName>
    </submittedName>
</protein>
<evidence type="ECO:0000313" key="2">
    <source>
        <dbReference type="Proteomes" id="UP001219934"/>
    </source>
</evidence>
<accession>A0AAD6FRG3</accession>
<name>A0AAD6FRG3_9TELE</name>
<reference evidence="1" key="1">
    <citation type="submission" date="2022-11" db="EMBL/GenBank/DDBJ databases">
        <title>Chromosome-level genome of Pogonophryne albipinna.</title>
        <authorList>
            <person name="Jo E."/>
        </authorList>
    </citation>
    <scope>NUCLEOTIDE SEQUENCE</scope>
    <source>
        <strain evidence="1">SGF0006</strain>
        <tissue evidence="1">Muscle</tissue>
    </source>
</reference>
<gene>
    <name evidence="1" type="ORF">JOQ06_012803</name>
</gene>
<proteinExistence type="predicted"/>
<evidence type="ECO:0000313" key="1">
    <source>
        <dbReference type="EMBL" id="KAJ4944258.1"/>
    </source>
</evidence>